<dbReference type="EMBL" id="FNEC01000058">
    <property type="protein sequence ID" value="SDK92485.1"/>
    <property type="molecule type" value="Genomic_DNA"/>
</dbReference>
<feature type="transmembrane region" description="Helical" evidence="1">
    <location>
        <begin position="83"/>
        <end position="104"/>
    </location>
</feature>
<dbReference type="InterPro" id="IPR000160">
    <property type="entry name" value="GGDEF_dom"/>
</dbReference>
<dbReference type="Pfam" id="PF00990">
    <property type="entry name" value="GGDEF"/>
    <property type="match status" value="1"/>
</dbReference>
<dbReference type="Proteomes" id="UP000198309">
    <property type="component" value="Unassembled WGS sequence"/>
</dbReference>
<keyword evidence="1" id="KW-1133">Transmembrane helix</keyword>
<dbReference type="InterPro" id="IPR043128">
    <property type="entry name" value="Rev_trsase/Diguanyl_cyclase"/>
</dbReference>
<dbReference type="SMART" id="SM00267">
    <property type="entry name" value="GGDEF"/>
    <property type="match status" value="1"/>
</dbReference>
<sequence>MEMESSTSAGIAFARRIHAPRSLGCGLSFVFIAVLAYPGNPALWAWMLVNGFLWPGLARAIAVRAAEPYRAELRNLLLDSLFAGGWVAVMHFSLLPSALLLSMVTMHNVAANGPGFMLKGLLANIAGMAVVGLLTGYQVDLETPGRVIWACLPMLFLYPLAVGWTSYSLARRLHAQRRAFSLVDCFDQQQLLLSYDVWLHRLAQEFGRCRRGGPRATLALIRIDDHARLRLHYGNLTAEALSVRLGHLIKAEVRNTDHVSRKHPDEYLVLFRQTHGAGARACVERIAQLFGNFDGASLPPLSLSMGLADYSTDYASEHDWIEQARQSLAPCVVAEGAGP</sequence>
<dbReference type="SUPFAM" id="SSF55073">
    <property type="entry name" value="Nucleotide cyclase"/>
    <property type="match status" value="1"/>
</dbReference>
<dbReference type="Gene3D" id="3.30.70.270">
    <property type="match status" value="1"/>
</dbReference>
<organism evidence="3 6">
    <name type="scientific">Pseudomonas delhiensis</name>
    <dbReference type="NCBI Taxonomy" id="366289"/>
    <lineage>
        <taxon>Bacteria</taxon>
        <taxon>Pseudomonadati</taxon>
        <taxon>Pseudomonadota</taxon>
        <taxon>Gammaproteobacteria</taxon>
        <taxon>Pseudomonadales</taxon>
        <taxon>Pseudomonadaceae</taxon>
        <taxon>Pseudomonas</taxon>
    </lineage>
</organism>
<name>A0A239NIV2_9PSED</name>
<evidence type="ECO:0000259" key="2">
    <source>
        <dbReference type="PROSITE" id="PS50887"/>
    </source>
</evidence>
<dbReference type="InterPro" id="IPR029787">
    <property type="entry name" value="Nucleotide_cyclase"/>
</dbReference>
<proteinExistence type="predicted"/>
<keyword evidence="1" id="KW-0812">Transmembrane</keyword>
<reference evidence="3 6" key="1">
    <citation type="submission" date="2016-10" db="EMBL/GenBank/DDBJ databases">
        <authorList>
            <person name="de Groot N.N."/>
        </authorList>
    </citation>
    <scope>NUCLEOTIDE SEQUENCE [LARGE SCALE GENOMIC DNA]</scope>
    <source>
        <strain evidence="3 6">CCM 7361</strain>
    </source>
</reference>
<accession>A0A239NIV2</accession>
<evidence type="ECO:0000313" key="3">
    <source>
        <dbReference type="EMBL" id="SDK92485.1"/>
    </source>
</evidence>
<feature type="transmembrane region" description="Helical" evidence="1">
    <location>
        <begin position="116"/>
        <end position="135"/>
    </location>
</feature>
<dbReference type="AlphaFoldDB" id="A0A239NIV2"/>
<dbReference type="Proteomes" id="UP000199693">
    <property type="component" value="Unassembled WGS sequence"/>
</dbReference>
<evidence type="ECO:0000313" key="6">
    <source>
        <dbReference type="Proteomes" id="UP000199693"/>
    </source>
</evidence>
<evidence type="ECO:0000313" key="5">
    <source>
        <dbReference type="Proteomes" id="UP000198309"/>
    </source>
</evidence>
<dbReference type="InterPro" id="IPR007894">
    <property type="entry name" value="MASE2"/>
</dbReference>
<feature type="transmembrane region" description="Helical" evidence="1">
    <location>
        <begin position="147"/>
        <end position="167"/>
    </location>
</feature>
<evidence type="ECO:0000313" key="4">
    <source>
        <dbReference type="EMBL" id="SNT54393.1"/>
    </source>
</evidence>
<keyword evidence="5" id="KW-1185">Reference proteome</keyword>
<keyword evidence="1" id="KW-0472">Membrane</keyword>
<feature type="domain" description="GGDEF" evidence="2">
    <location>
        <begin position="214"/>
        <end position="339"/>
    </location>
</feature>
<evidence type="ECO:0000256" key="1">
    <source>
        <dbReference type="SAM" id="Phobius"/>
    </source>
</evidence>
<dbReference type="EMBL" id="FZPC01000047">
    <property type="protein sequence ID" value="SNT54393.1"/>
    <property type="molecule type" value="Genomic_DNA"/>
</dbReference>
<dbReference type="Pfam" id="PF05230">
    <property type="entry name" value="MASE2"/>
    <property type="match status" value="1"/>
</dbReference>
<dbReference type="PROSITE" id="PS50887">
    <property type="entry name" value="GGDEF"/>
    <property type="match status" value="1"/>
</dbReference>
<feature type="transmembrane region" description="Helical" evidence="1">
    <location>
        <begin position="21"/>
        <end position="37"/>
    </location>
</feature>
<reference evidence="4 5" key="2">
    <citation type="submission" date="2017-06" db="EMBL/GenBank/DDBJ databases">
        <authorList>
            <person name="Varghese N."/>
            <person name="Submissions S."/>
        </authorList>
    </citation>
    <scope>NUCLEOTIDE SEQUENCE [LARGE SCALE GENOMIC DNA]</scope>
    <source>
        <strain evidence="4 5">RLD-1</strain>
    </source>
</reference>
<protein>
    <submittedName>
        <fullName evidence="3">Diguanylate cyclase</fullName>
    </submittedName>
</protein>
<gene>
    <name evidence="3" type="ORF">SAMN05216189_105829</name>
    <name evidence="4" type="ORF">SAMN06295949_14728</name>
</gene>